<sequence>MSDNDTDCEIEYLDEDAEIVQQCVQTVEEALDPAPVVPAKLNVPLLVERRPVGKPKKKRKVEEDSDYDPSKYSPPRTKKRKTQKILRSFPLKTRSQKFESPPARAKSESREYVPPKVTKLHVQNDELPRSQLDIRIPDYEDPLCLPVRAIKKDENDMKKLRTWNSLCLEHFKHSDTALRPESGETHVTKRTVVLRNVNNKLTGKVETTMWSKIQVEDQKGDKKSEVVQCVLPKYREKKLLNSYNFIEARRRKPFHHINEVILTKEDHKDGERLIVYKPKETLSLVYKMFETNIDGTEEKDDSDDDEQKKFLKEVASCRVCAPCYQMSWRGLRKNDKKIKCQICSRVCLSVYNLLSHLKSHSAEDILKYKKLISTALSKVVDYHYKCRICQQQFPNIKEMRRHVLTHRGTEPFVCDIGSHPAT</sequence>
<evidence type="ECO:0000256" key="1">
    <source>
        <dbReference type="PROSITE-ProRule" id="PRU00042"/>
    </source>
</evidence>
<proteinExistence type="predicted"/>
<reference evidence="4" key="1">
    <citation type="submission" date="2021-04" db="EMBL/GenBank/DDBJ databases">
        <authorList>
            <person name="Tunstrom K."/>
        </authorList>
    </citation>
    <scope>NUCLEOTIDE SEQUENCE</scope>
</reference>
<feature type="region of interest" description="Disordered" evidence="2">
    <location>
        <begin position="38"/>
        <end position="112"/>
    </location>
</feature>
<name>A0A8S3X8C5_PARAO</name>
<dbReference type="OrthoDB" id="7489838at2759"/>
<keyword evidence="5" id="KW-1185">Reference proteome</keyword>
<dbReference type="SMART" id="SM00355">
    <property type="entry name" value="ZnF_C2H2"/>
    <property type="match status" value="2"/>
</dbReference>
<keyword evidence="1" id="KW-0479">Metal-binding</keyword>
<feature type="domain" description="C2H2-type" evidence="3">
    <location>
        <begin position="338"/>
        <end position="365"/>
    </location>
</feature>
<evidence type="ECO:0000259" key="3">
    <source>
        <dbReference type="PROSITE" id="PS50157"/>
    </source>
</evidence>
<keyword evidence="1" id="KW-0863">Zinc-finger</keyword>
<dbReference type="PROSITE" id="PS50157">
    <property type="entry name" value="ZINC_FINGER_C2H2_2"/>
    <property type="match status" value="2"/>
</dbReference>
<feature type="domain" description="C2H2-type" evidence="3">
    <location>
        <begin position="384"/>
        <end position="411"/>
    </location>
</feature>
<evidence type="ECO:0000256" key="2">
    <source>
        <dbReference type="SAM" id="MobiDB-lite"/>
    </source>
</evidence>
<organism evidence="4 5">
    <name type="scientific">Parnassius apollo</name>
    <name type="common">Apollo butterfly</name>
    <name type="synonym">Papilio apollo</name>
    <dbReference type="NCBI Taxonomy" id="110799"/>
    <lineage>
        <taxon>Eukaryota</taxon>
        <taxon>Metazoa</taxon>
        <taxon>Ecdysozoa</taxon>
        <taxon>Arthropoda</taxon>
        <taxon>Hexapoda</taxon>
        <taxon>Insecta</taxon>
        <taxon>Pterygota</taxon>
        <taxon>Neoptera</taxon>
        <taxon>Endopterygota</taxon>
        <taxon>Lepidoptera</taxon>
        <taxon>Glossata</taxon>
        <taxon>Ditrysia</taxon>
        <taxon>Papilionoidea</taxon>
        <taxon>Papilionidae</taxon>
        <taxon>Parnassiinae</taxon>
        <taxon>Parnassini</taxon>
        <taxon>Parnassius</taxon>
        <taxon>Parnassius</taxon>
    </lineage>
</organism>
<dbReference type="PROSITE" id="PS00028">
    <property type="entry name" value="ZINC_FINGER_C2H2_1"/>
    <property type="match status" value="2"/>
</dbReference>
<evidence type="ECO:0000313" key="5">
    <source>
        <dbReference type="Proteomes" id="UP000691718"/>
    </source>
</evidence>
<dbReference type="Pfam" id="PF13894">
    <property type="entry name" value="zf-C2H2_4"/>
    <property type="match status" value="1"/>
</dbReference>
<comment type="caution">
    <text evidence="4">The sequence shown here is derived from an EMBL/GenBank/DDBJ whole genome shotgun (WGS) entry which is preliminary data.</text>
</comment>
<evidence type="ECO:0000313" key="4">
    <source>
        <dbReference type="EMBL" id="CAG5006720.1"/>
    </source>
</evidence>
<dbReference type="AlphaFoldDB" id="A0A8S3X8C5"/>
<dbReference type="InterPro" id="IPR013087">
    <property type="entry name" value="Znf_C2H2_type"/>
</dbReference>
<accession>A0A8S3X8C5</accession>
<dbReference type="Proteomes" id="UP000691718">
    <property type="component" value="Unassembled WGS sequence"/>
</dbReference>
<dbReference type="GO" id="GO:0008270">
    <property type="term" value="F:zinc ion binding"/>
    <property type="evidence" value="ECO:0007669"/>
    <property type="project" value="UniProtKB-KW"/>
</dbReference>
<gene>
    <name evidence="4" type="ORF">PAPOLLO_LOCUS14798</name>
</gene>
<keyword evidence="1" id="KW-0862">Zinc</keyword>
<protein>
    <submittedName>
        <fullName evidence="4">(apollo) hypothetical protein</fullName>
    </submittedName>
</protein>
<dbReference type="EMBL" id="CAJQZP010000984">
    <property type="protein sequence ID" value="CAG5006720.1"/>
    <property type="molecule type" value="Genomic_DNA"/>
</dbReference>